<comment type="caution">
    <text evidence="1">The sequence shown here is derived from an EMBL/GenBank/DDBJ whole genome shotgun (WGS) entry which is preliminary data.</text>
</comment>
<reference evidence="2" key="1">
    <citation type="journal article" date="2020" name="Toxins">
        <title>Phylogenomic Analysis of Secondary Metabolism in the Toxic Cyanobacterial Genera Anabaena, Dolichospermum and Aphanizomenon.</title>
        <authorList>
            <person name="Oesterholm J."/>
            <person name="Popin R.V."/>
            <person name="Fewer D.P."/>
            <person name="Sivonen K."/>
        </authorList>
    </citation>
    <scope>NUCLEOTIDE SEQUENCE [LARGE SCALE GENOMIC DNA]</scope>
    <source>
        <strain evidence="2">UHCC 0037</strain>
    </source>
</reference>
<protein>
    <submittedName>
        <fullName evidence="1">Uncharacterized protein</fullName>
    </submittedName>
</protein>
<organism evidence="1 2">
    <name type="scientific">Dolichospermum flos-aquae UHCC 0037</name>
    <dbReference type="NCBI Taxonomy" id="2590026"/>
    <lineage>
        <taxon>Bacteria</taxon>
        <taxon>Bacillati</taxon>
        <taxon>Cyanobacteriota</taxon>
        <taxon>Cyanophyceae</taxon>
        <taxon>Nostocales</taxon>
        <taxon>Aphanizomenonaceae</taxon>
        <taxon>Dolichospermum</taxon>
    </lineage>
</organism>
<dbReference type="Proteomes" id="UP001517388">
    <property type="component" value="Unassembled WGS sequence"/>
</dbReference>
<evidence type="ECO:0000313" key="2">
    <source>
        <dbReference type="Proteomes" id="UP001517388"/>
    </source>
</evidence>
<evidence type="ECO:0000313" key="1">
    <source>
        <dbReference type="EMBL" id="MTJ43098.1"/>
    </source>
</evidence>
<keyword evidence="2" id="KW-1185">Reference proteome</keyword>
<accession>A0ACC7S3J2</accession>
<name>A0ACC7S3J2_DOLFA</name>
<sequence length="95" mass="10196">MARQKALMQEARGKRVWAILRFFTQFGFIVFTYLSDSLSITTDIDGGSGDDIISGGAVGDILKGGEGNDVLDGRAGDDILSGGDNNDQLQRFPII</sequence>
<dbReference type="EMBL" id="VILF01000001">
    <property type="protein sequence ID" value="MTJ43098.1"/>
    <property type="molecule type" value="Genomic_DNA"/>
</dbReference>
<proteinExistence type="predicted"/>
<gene>
    <name evidence="1" type="ORF">FJR39_07610</name>
</gene>